<proteinExistence type="predicted"/>
<dbReference type="InterPro" id="IPR052996">
    <property type="entry name" value="Carb_Metab_Mutarotase"/>
</dbReference>
<sequence>MPRHCLTLDLRDDAHAISEYKRYHEKIWPEVKESLFTAGVLDMEIYLLETRMFMIMDVSDEFTMARKATMDLANPKVQEWETIMHGFQQDLPWAKPGEKWIPMEKVFSLAAQ</sequence>
<dbReference type="EMBL" id="JACCCW010000002">
    <property type="protein sequence ID" value="NYF80742.1"/>
    <property type="molecule type" value="Genomic_DNA"/>
</dbReference>
<dbReference type="InterPro" id="IPR008000">
    <property type="entry name" value="Rham/fucose_mutarotase"/>
</dbReference>
<keyword evidence="2" id="KW-1185">Reference proteome</keyword>
<name>A0A7Y9TM33_9BACT</name>
<evidence type="ECO:0000313" key="2">
    <source>
        <dbReference type="Proteomes" id="UP000589520"/>
    </source>
</evidence>
<dbReference type="PANTHER" id="PTHR43239:SF1">
    <property type="entry name" value="UPF0734 PROTEIN DDB_G0273871_DDB_G0273177"/>
    <property type="match status" value="1"/>
</dbReference>
<keyword evidence="1" id="KW-0413">Isomerase</keyword>
<gene>
    <name evidence="1" type="ORF">HDF17_003062</name>
</gene>
<accession>A0A7Y9TM33</accession>
<organism evidence="1 2">
    <name type="scientific">Granulicella arctica</name>
    <dbReference type="NCBI Taxonomy" id="940613"/>
    <lineage>
        <taxon>Bacteria</taxon>
        <taxon>Pseudomonadati</taxon>
        <taxon>Acidobacteriota</taxon>
        <taxon>Terriglobia</taxon>
        <taxon>Terriglobales</taxon>
        <taxon>Acidobacteriaceae</taxon>
        <taxon>Granulicella</taxon>
    </lineage>
</organism>
<dbReference type="SUPFAM" id="SSF54909">
    <property type="entry name" value="Dimeric alpha+beta barrel"/>
    <property type="match status" value="1"/>
</dbReference>
<dbReference type="PANTHER" id="PTHR43239">
    <property type="entry name" value="UPF0734 PROTEIN DDB_G0273871/DDB_G0273177"/>
    <property type="match status" value="1"/>
</dbReference>
<dbReference type="AlphaFoldDB" id="A0A7Y9TM33"/>
<dbReference type="Gene3D" id="3.30.70.100">
    <property type="match status" value="1"/>
</dbReference>
<dbReference type="Pfam" id="PF05336">
    <property type="entry name" value="rhaM"/>
    <property type="match status" value="1"/>
</dbReference>
<protein>
    <submittedName>
        <fullName evidence="1">L-rhamnose mutarotase</fullName>
        <ecNumber evidence="1">5.1.3.32</ecNumber>
    </submittedName>
</protein>
<reference evidence="1 2" key="1">
    <citation type="submission" date="2020-07" db="EMBL/GenBank/DDBJ databases">
        <title>Genomic Encyclopedia of Type Strains, Phase IV (KMG-V): Genome sequencing to study the core and pangenomes of soil and plant-associated prokaryotes.</title>
        <authorList>
            <person name="Whitman W."/>
        </authorList>
    </citation>
    <scope>NUCLEOTIDE SEQUENCE [LARGE SCALE GENOMIC DNA]</scope>
    <source>
        <strain evidence="1 2">X4EP2</strain>
    </source>
</reference>
<dbReference type="EC" id="5.1.3.32" evidence="1"/>
<dbReference type="InterPro" id="IPR011008">
    <property type="entry name" value="Dimeric_a/b-barrel"/>
</dbReference>
<dbReference type="RefSeq" id="WP_179492361.1">
    <property type="nucleotide sequence ID" value="NZ_JACCCW010000002.1"/>
</dbReference>
<comment type="caution">
    <text evidence="1">The sequence shown here is derived from an EMBL/GenBank/DDBJ whole genome shotgun (WGS) entry which is preliminary data.</text>
</comment>
<dbReference type="GO" id="GO:0062192">
    <property type="term" value="F:L-rhamnose mutarotase activity"/>
    <property type="evidence" value="ECO:0007669"/>
    <property type="project" value="UniProtKB-EC"/>
</dbReference>
<evidence type="ECO:0000313" key="1">
    <source>
        <dbReference type="EMBL" id="NYF80742.1"/>
    </source>
</evidence>
<dbReference type="Proteomes" id="UP000589520">
    <property type="component" value="Unassembled WGS sequence"/>
</dbReference>